<evidence type="ECO:0000256" key="2">
    <source>
        <dbReference type="SAM" id="MobiDB-lite"/>
    </source>
</evidence>
<feature type="domain" description="Helicase-associated" evidence="3">
    <location>
        <begin position="392"/>
        <end position="461"/>
    </location>
</feature>
<sequence length="559" mass="63140">MDLHHEQQQQAGPNAEQLVEALAAVAGHQLSQQTNNAIERELLNYPTLVLQQQQQQQHEHNLPAQGSHQHGALHTAETTNIPATIAPINGYQTHPSVYETALEAAKHSYNILPTNTNTSVAETQNNDMVNALIGEYFGQNESESIGVHHDHSQAHTEHSIDVSVPADSKTLPEQVHGFNHVNTSYQLNQPVQQLPAAIQQEQTAPVQNMAASQHIIPEASQQKIAIDLVSTTTRDNVDSIRSRREMDAILQERTKAEEAVKLATEELQRARNNLEKAKAKKAQVDEQVIQTANALTDGLLKENSKWNDMYSKLVNFKEKYGHCDVTRNPYRSSSKRKMRNKESAEQNELITLGTWVGRTRLAARQPPGHPDRLEPYKVVALNRIGFEFEPRENYWMSMYDQLKVHLEENDGKMPLRVVNGEKNPLGQWCETQCENYKQFQKGSKKAYITKERIDLLDKIGFVWDRQGKLWMDNYEKLKSFKQKNGHCKVPQSAKGGDRPFGLWVAKQRRKYNNLKAGSKKDALTERQAALLDELGFTNDKVDSSAAASEVVDAVMQIVT</sequence>
<feature type="coiled-coil region" evidence="1">
    <location>
        <begin position="246"/>
        <end position="287"/>
    </location>
</feature>
<dbReference type="EMBL" id="JALLPJ020000158">
    <property type="protein sequence ID" value="KAL3800423.1"/>
    <property type="molecule type" value="Genomic_DNA"/>
</dbReference>
<name>A0ABD3QIX0_9STRA</name>
<reference evidence="4 5" key="1">
    <citation type="submission" date="2024-10" db="EMBL/GenBank/DDBJ databases">
        <title>Updated reference genomes for cyclostephanoid diatoms.</title>
        <authorList>
            <person name="Roberts W.R."/>
            <person name="Alverson A.J."/>
        </authorList>
    </citation>
    <scope>NUCLEOTIDE SEQUENCE [LARGE SCALE GENOMIC DNA]</scope>
    <source>
        <strain evidence="4 5">AJA010-31</strain>
    </source>
</reference>
<evidence type="ECO:0000256" key="1">
    <source>
        <dbReference type="SAM" id="Coils"/>
    </source>
</evidence>
<organism evidence="4 5">
    <name type="scientific">Cyclotella atomus</name>
    <dbReference type="NCBI Taxonomy" id="382360"/>
    <lineage>
        <taxon>Eukaryota</taxon>
        <taxon>Sar</taxon>
        <taxon>Stramenopiles</taxon>
        <taxon>Ochrophyta</taxon>
        <taxon>Bacillariophyta</taxon>
        <taxon>Coscinodiscophyceae</taxon>
        <taxon>Thalassiosirophycidae</taxon>
        <taxon>Stephanodiscales</taxon>
        <taxon>Stephanodiscaceae</taxon>
        <taxon>Cyclotella</taxon>
    </lineage>
</organism>
<accession>A0ABD3QIX0</accession>
<comment type="caution">
    <text evidence="4">The sequence shown here is derived from an EMBL/GenBank/DDBJ whole genome shotgun (WGS) entry which is preliminary data.</text>
</comment>
<evidence type="ECO:0000313" key="4">
    <source>
        <dbReference type="EMBL" id="KAL3800423.1"/>
    </source>
</evidence>
<dbReference type="AlphaFoldDB" id="A0ABD3QIX0"/>
<proteinExistence type="predicted"/>
<dbReference type="Pfam" id="PF03457">
    <property type="entry name" value="HA"/>
    <property type="match status" value="3"/>
</dbReference>
<evidence type="ECO:0000313" key="5">
    <source>
        <dbReference type="Proteomes" id="UP001530400"/>
    </source>
</evidence>
<feature type="region of interest" description="Disordered" evidence="2">
    <location>
        <begin position="54"/>
        <end position="73"/>
    </location>
</feature>
<dbReference type="InterPro" id="IPR005114">
    <property type="entry name" value="Helicase_assoc"/>
</dbReference>
<dbReference type="PANTHER" id="PTHR33418">
    <property type="entry name" value="HELICASE-ASSOCIATED"/>
    <property type="match status" value="1"/>
</dbReference>
<gene>
    <name evidence="4" type="ORF">ACHAWO_003088</name>
</gene>
<protein>
    <recommendedName>
        <fullName evidence="3">Helicase-associated domain-containing protein</fullName>
    </recommendedName>
</protein>
<dbReference type="PANTHER" id="PTHR33418:SF1">
    <property type="entry name" value="HELICASE-ASSOCIATED DOMAIN-CONTAINING PROTEIN"/>
    <property type="match status" value="1"/>
</dbReference>
<dbReference type="Gene3D" id="6.10.140.530">
    <property type="match status" value="3"/>
</dbReference>
<feature type="domain" description="Helicase-associated" evidence="3">
    <location>
        <begin position="470"/>
        <end position="536"/>
    </location>
</feature>
<keyword evidence="5" id="KW-1185">Reference proteome</keyword>
<feature type="domain" description="Helicase-associated" evidence="3">
    <location>
        <begin position="304"/>
        <end position="386"/>
    </location>
</feature>
<dbReference type="Proteomes" id="UP001530400">
    <property type="component" value="Unassembled WGS sequence"/>
</dbReference>
<keyword evidence="1" id="KW-0175">Coiled coil</keyword>
<evidence type="ECO:0000259" key="3">
    <source>
        <dbReference type="Pfam" id="PF03457"/>
    </source>
</evidence>